<evidence type="ECO:0000313" key="1">
    <source>
        <dbReference type="EMBL" id="AUS06846.1"/>
    </source>
</evidence>
<dbReference type="RefSeq" id="WP_102996771.1">
    <property type="nucleotide sequence ID" value="NZ_CP025938.1"/>
</dbReference>
<dbReference type="Proteomes" id="UP000236592">
    <property type="component" value="Chromosome"/>
</dbReference>
<evidence type="ECO:0000313" key="2">
    <source>
        <dbReference type="Proteomes" id="UP000236592"/>
    </source>
</evidence>
<accession>A0A2I7SLR2</accession>
<sequence>MYKYYKEQGADGPYFYFYTELNLTYYVAFRNMSQETFPLNNLYSLDFGEINGLKGKKDTKISLTILKIIIEFLQTDKSLVLHFLCDSADSRQLNRKRLFSRWFSICGMEQWVKYDYDFDSADYNVSFIFCSNIYETAIMETEILLTLDVYERAKDD</sequence>
<protein>
    <submittedName>
        <fullName evidence="1">Uncharacterized protein</fullName>
    </submittedName>
</protein>
<proteinExistence type="predicted"/>
<gene>
    <name evidence="1" type="ORF">C1A40_15970</name>
</gene>
<organism evidence="1 2">
    <name type="scientific">Pseudotamlana carrageenivorans</name>
    <dbReference type="NCBI Taxonomy" id="2069432"/>
    <lineage>
        <taxon>Bacteria</taxon>
        <taxon>Pseudomonadati</taxon>
        <taxon>Bacteroidota</taxon>
        <taxon>Flavobacteriia</taxon>
        <taxon>Flavobacteriales</taxon>
        <taxon>Flavobacteriaceae</taxon>
        <taxon>Pseudotamlana</taxon>
    </lineage>
</organism>
<dbReference type="EMBL" id="CP025938">
    <property type="protein sequence ID" value="AUS06846.1"/>
    <property type="molecule type" value="Genomic_DNA"/>
</dbReference>
<name>A0A2I7SLR2_9FLAO</name>
<reference evidence="2" key="1">
    <citation type="submission" date="2018-01" db="EMBL/GenBank/DDBJ databases">
        <title>Complete genome of Tamlana sp. UJ94.</title>
        <authorList>
            <person name="Jung J."/>
            <person name="Chung D."/>
            <person name="Bae S.S."/>
            <person name="Baek K."/>
        </authorList>
    </citation>
    <scope>NUCLEOTIDE SEQUENCE [LARGE SCALE GENOMIC DNA]</scope>
    <source>
        <strain evidence="2">UJ94</strain>
    </source>
</reference>
<dbReference type="Pfam" id="PF19666">
    <property type="entry name" value="DUF6169"/>
    <property type="match status" value="1"/>
</dbReference>
<dbReference type="InterPro" id="IPR046167">
    <property type="entry name" value="DUF6169"/>
</dbReference>
<keyword evidence="2" id="KW-1185">Reference proteome</keyword>
<dbReference type="OrthoDB" id="955741at2"/>
<dbReference type="KEGG" id="taj:C1A40_15970"/>
<dbReference type="AlphaFoldDB" id="A0A2I7SLR2"/>